<dbReference type="InterPro" id="IPR052337">
    <property type="entry name" value="SAT4-like"/>
</dbReference>
<dbReference type="PANTHER" id="PTHR33048">
    <property type="entry name" value="PTH11-LIKE INTEGRAL MEMBRANE PROTEIN (AFU_ORTHOLOGUE AFUA_5G11245)"/>
    <property type="match status" value="1"/>
</dbReference>
<evidence type="ECO:0000256" key="1">
    <source>
        <dbReference type="ARBA" id="ARBA00004141"/>
    </source>
</evidence>
<dbReference type="Pfam" id="PF20684">
    <property type="entry name" value="Fung_rhodopsin"/>
    <property type="match status" value="1"/>
</dbReference>
<keyword evidence="6" id="KW-0325">Glycoprotein</keyword>
<feature type="disulfide bond" evidence="14">
    <location>
        <begin position="51"/>
        <end position="82"/>
    </location>
</feature>
<feature type="transmembrane region" description="Helical" evidence="16">
    <location>
        <begin position="236"/>
        <end position="257"/>
    </location>
</feature>
<reference evidence="19 20" key="1">
    <citation type="submission" date="2024-09" db="EMBL/GenBank/DDBJ databases">
        <title>Itraconazole resistance in Madurella fahalii resulting from another homologue of gene encoding cytochrome P450 14-alpha sterol demethylase (CYP51).</title>
        <authorList>
            <person name="Yoshioka I."/>
            <person name="Fahal A.H."/>
            <person name="Kaneko S."/>
            <person name="Yaguchi T."/>
        </authorList>
    </citation>
    <scope>NUCLEOTIDE SEQUENCE [LARGE SCALE GENOMIC DNA]</scope>
    <source>
        <strain evidence="19 20">IFM 68171</strain>
    </source>
</reference>
<dbReference type="PROSITE" id="PS52012">
    <property type="entry name" value="CFEM"/>
    <property type="match status" value="1"/>
</dbReference>
<dbReference type="EMBL" id="BAAFSV010000004">
    <property type="protein sequence ID" value="GAB1316912.1"/>
    <property type="molecule type" value="Genomic_DNA"/>
</dbReference>
<evidence type="ECO:0000256" key="2">
    <source>
        <dbReference type="ARBA" id="ARBA00004589"/>
    </source>
</evidence>
<keyword evidence="14" id="KW-0408">Iron</keyword>
<evidence type="ECO:0000313" key="19">
    <source>
        <dbReference type="EMBL" id="GAB1316912.1"/>
    </source>
</evidence>
<evidence type="ECO:0000256" key="10">
    <source>
        <dbReference type="ARBA" id="ARBA00023136"/>
    </source>
</evidence>
<keyword evidence="14" id="KW-0479">Metal-binding</keyword>
<feature type="compositionally biased region" description="Polar residues" evidence="15">
    <location>
        <begin position="453"/>
        <end position="467"/>
    </location>
</feature>
<sequence length="494" mass="54062">MFSIRNTCAILGLCLLSLYGAVAATGDNDHVASPISLEEANLSLPDCARKCLLGAINQSPCAITDAGCICLDRKLNDQATACITVNCEVKEALTAKNITSHLCGLPVEADHSLIPTYAVFIGFAVVAVLLRIVARVLTQAFFWWDDLCNLFGFIGAAAFTVFNILSINIGQSKDIWFVSFDDITRIMQLFFGEMLLYTLTRFFVCASIILFYLRVFSTKGDNKLGRLVQYTMIFNVAYNISFFFAVVFQCTPIQLFWTRWESHHHDGHCGNANVLVWVAAVTGIAFDVWLLALPFPQLLALNLHWKKKIMGGMMFFVGAVVTIISLIRLKTINEFTQTSNPTRDIAQASLWSAIELDVGVICPCLPSFRLLLRRLLPRVMGTTGRYEMDPVSDATGAMQSGFRKSQANLMNTVGGGPGGGGGGGGHNHDNRVYVHTSIHVDRMSILKSPADGNESQDGANDTRSCASVTGLVGDSSDEESQKQGRGRRTSLGRR</sequence>
<dbReference type="InterPro" id="IPR049326">
    <property type="entry name" value="Rhodopsin_dom_fungi"/>
</dbReference>
<gene>
    <name evidence="19" type="ORF">MFIFM68171_07122</name>
</gene>
<comment type="caution">
    <text evidence="19">The sequence shown here is derived from an EMBL/GenBank/DDBJ whole genome shotgun (WGS) entry which is preliminary data.</text>
</comment>
<comment type="subcellular location">
    <subcellularLocation>
        <location evidence="2">Membrane</location>
        <topology evidence="2">Lipid-anchor</topology>
        <topology evidence="2">GPI-anchor</topology>
    </subcellularLocation>
    <subcellularLocation>
        <location evidence="1">Membrane</location>
        <topology evidence="1">Multi-pass membrane protein</topology>
    </subcellularLocation>
    <subcellularLocation>
        <location evidence="3">Secreted</location>
    </subcellularLocation>
</comment>
<organism evidence="19 20">
    <name type="scientific">Madurella fahalii</name>
    <dbReference type="NCBI Taxonomy" id="1157608"/>
    <lineage>
        <taxon>Eukaryota</taxon>
        <taxon>Fungi</taxon>
        <taxon>Dikarya</taxon>
        <taxon>Ascomycota</taxon>
        <taxon>Pezizomycotina</taxon>
        <taxon>Sordariomycetes</taxon>
        <taxon>Sordariomycetidae</taxon>
        <taxon>Sordariales</taxon>
        <taxon>Sordariales incertae sedis</taxon>
        <taxon>Madurella</taxon>
    </lineage>
</organism>
<feature type="signal peptide" evidence="17">
    <location>
        <begin position="1"/>
        <end position="24"/>
    </location>
</feature>
<comment type="similarity">
    <text evidence="13">Belongs to the SAT4 family.</text>
</comment>
<comment type="similarity">
    <text evidence="4">Belongs to the RBT5 family.</text>
</comment>
<evidence type="ECO:0000256" key="4">
    <source>
        <dbReference type="ARBA" id="ARBA00010031"/>
    </source>
</evidence>
<name>A0ABQ0GGL8_9PEZI</name>
<evidence type="ECO:0000256" key="9">
    <source>
        <dbReference type="ARBA" id="ARBA00022989"/>
    </source>
</evidence>
<feature type="transmembrane region" description="Helical" evidence="16">
    <location>
        <begin position="114"/>
        <end position="134"/>
    </location>
</feature>
<evidence type="ECO:0000256" key="16">
    <source>
        <dbReference type="SAM" id="Phobius"/>
    </source>
</evidence>
<evidence type="ECO:0000256" key="7">
    <source>
        <dbReference type="ARBA" id="ARBA00022692"/>
    </source>
</evidence>
<feature type="transmembrane region" description="Helical" evidence="16">
    <location>
        <begin position="189"/>
        <end position="215"/>
    </location>
</feature>
<dbReference type="Proteomes" id="UP001628179">
    <property type="component" value="Unassembled WGS sequence"/>
</dbReference>
<feature type="region of interest" description="Disordered" evidence="15">
    <location>
        <begin position="448"/>
        <end position="494"/>
    </location>
</feature>
<feature type="binding site" description="axial binding residue" evidence="14">
    <location>
        <position position="65"/>
    </location>
    <ligand>
        <name>heme</name>
        <dbReference type="ChEBI" id="CHEBI:30413"/>
    </ligand>
    <ligandPart>
        <name>Fe</name>
        <dbReference type="ChEBI" id="CHEBI:18248"/>
    </ligandPart>
</feature>
<keyword evidence="9 16" id="KW-1133">Transmembrane helix</keyword>
<evidence type="ECO:0000256" key="14">
    <source>
        <dbReference type="PROSITE-ProRule" id="PRU01356"/>
    </source>
</evidence>
<evidence type="ECO:0000256" key="12">
    <source>
        <dbReference type="ARBA" id="ARBA00023288"/>
    </source>
</evidence>
<evidence type="ECO:0000256" key="11">
    <source>
        <dbReference type="ARBA" id="ARBA00023157"/>
    </source>
</evidence>
<evidence type="ECO:0000256" key="5">
    <source>
        <dbReference type="ARBA" id="ARBA00022525"/>
    </source>
</evidence>
<evidence type="ECO:0000313" key="20">
    <source>
        <dbReference type="Proteomes" id="UP001628179"/>
    </source>
</evidence>
<protein>
    <submittedName>
        <fullName evidence="19">Repressed by TUP1 protein 5</fullName>
    </submittedName>
</protein>
<keyword evidence="11 14" id="KW-1015">Disulfide bond</keyword>
<dbReference type="Pfam" id="PF05730">
    <property type="entry name" value="CFEM"/>
    <property type="match status" value="1"/>
</dbReference>
<feature type="region of interest" description="Disordered" evidence="15">
    <location>
        <begin position="411"/>
        <end position="430"/>
    </location>
</feature>
<evidence type="ECO:0000256" key="17">
    <source>
        <dbReference type="SAM" id="SignalP"/>
    </source>
</evidence>
<feature type="disulfide bond" evidence="14">
    <location>
        <begin position="47"/>
        <end position="87"/>
    </location>
</feature>
<keyword evidence="14" id="KW-0349">Heme</keyword>
<feature type="disulfide bond" evidence="14">
    <location>
        <begin position="61"/>
        <end position="68"/>
    </location>
</feature>
<keyword evidence="5" id="KW-0964">Secreted</keyword>
<dbReference type="InterPro" id="IPR008427">
    <property type="entry name" value="Extracellular_membr_CFEM_dom"/>
</dbReference>
<keyword evidence="20" id="KW-1185">Reference proteome</keyword>
<evidence type="ECO:0000259" key="18">
    <source>
        <dbReference type="PROSITE" id="PS52012"/>
    </source>
</evidence>
<evidence type="ECO:0000256" key="15">
    <source>
        <dbReference type="SAM" id="MobiDB-lite"/>
    </source>
</evidence>
<feature type="transmembrane region" description="Helical" evidence="16">
    <location>
        <begin position="146"/>
        <end position="169"/>
    </location>
</feature>
<evidence type="ECO:0000256" key="6">
    <source>
        <dbReference type="ARBA" id="ARBA00022622"/>
    </source>
</evidence>
<dbReference type="PANTHER" id="PTHR33048:SF143">
    <property type="entry name" value="EXTRACELLULAR MEMBRANE PROTEIN CFEM DOMAIN-CONTAINING PROTEIN-RELATED"/>
    <property type="match status" value="1"/>
</dbReference>
<evidence type="ECO:0000256" key="8">
    <source>
        <dbReference type="ARBA" id="ARBA00022729"/>
    </source>
</evidence>
<evidence type="ECO:0000256" key="3">
    <source>
        <dbReference type="ARBA" id="ARBA00004613"/>
    </source>
</evidence>
<feature type="disulfide bond" evidence="14">
    <location>
        <begin position="70"/>
        <end position="103"/>
    </location>
</feature>
<dbReference type="GeneID" id="98177865"/>
<proteinExistence type="inferred from homology"/>
<feature type="compositionally biased region" description="Basic residues" evidence="15">
    <location>
        <begin position="484"/>
        <end position="494"/>
    </location>
</feature>
<keyword evidence="6" id="KW-0336">GPI-anchor</keyword>
<dbReference type="RefSeq" id="XP_070918643.1">
    <property type="nucleotide sequence ID" value="XM_071062542.1"/>
</dbReference>
<keyword evidence="8 17" id="KW-0732">Signal</keyword>
<keyword evidence="7 16" id="KW-0812">Transmembrane</keyword>
<evidence type="ECO:0000256" key="13">
    <source>
        <dbReference type="ARBA" id="ARBA00038359"/>
    </source>
</evidence>
<accession>A0ABQ0GGL8</accession>
<feature type="transmembrane region" description="Helical" evidence="16">
    <location>
        <begin position="311"/>
        <end position="329"/>
    </location>
</feature>
<feature type="transmembrane region" description="Helical" evidence="16">
    <location>
        <begin position="277"/>
        <end position="299"/>
    </location>
</feature>
<feature type="compositionally biased region" description="Gly residues" evidence="15">
    <location>
        <begin position="413"/>
        <end position="425"/>
    </location>
</feature>
<keyword evidence="12" id="KW-0449">Lipoprotein</keyword>
<dbReference type="SMART" id="SM00747">
    <property type="entry name" value="CFEM"/>
    <property type="match status" value="1"/>
</dbReference>
<feature type="domain" description="CFEM" evidence="18">
    <location>
        <begin position="20"/>
        <end position="129"/>
    </location>
</feature>
<keyword evidence="10 16" id="KW-0472">Membrane</keyword>
<feature type="chain" id="PRO_5047044618" evidence="17">
    <location>
        <begin position="25"/>
        <end position="494"/>
    </location>
</feature>